<protein>
    <submittedName>
        <fullName evidence="1">Uncharacterized protein</fullName>
    </submittedName>
</protein>
<reference evidence="1 2" key="1">
    <citation type="journal article" date="2024" name="G3 (Bethesda)">
        <title>Genome assembly of Hibiscus sabdariffa L. provides insights into metabolisms of medicinal natural products.</title>
        <authorList>
            <person name="Kim T."/>
        </authorList>
    </citation>
    <scope>NUCLEOTIDE SEQUENCE [LARGE SCALE GENOMIC DNA]</scope>
    <source>
        <strain evidence="1">TK-2024</strain>
        <tissue evidence="1">Old leaves</tissue>
    </source>
</reference>
<comment type="caution">
    <text evidence="1">The sequence shown here is derived from an EMBL/GenBank/DDBJ whole genome shotgun (WGS) entry which is preliminary data.</text>
</comment>
<keyword evidence="2" id="KW-1185">Reference proteome</keyword>
<accession>A0ABR2CR64</accession>
<gene>
    <name evidence="1" type="ORF">V6N12_055982</name>
</gene>
<proteinExistence type="predicted"/>
<dbReference type="Proteomes" id="UP001472677">
    <property type="component" value="Unassembled WGS sequence"/>
</dbReference>
<sequence>MAHYYCAETNEVRKYLTCKEIKQSTLSNEVGSTVRPLKGGASSHSRPKALLLSLEASKPDTMRIEKVESEVKLSGSCIQDIEERVEAVDQSQSQYSQQQS</sequence>
<evidence type="ECO:0000313" key="2">
    <source>
        <dbReference type="Proteomes" id="UP001472677"/>
    </source>
</evidence>
<dbReference type="EMBL" id="JBBPBM010000045">
    <property type="protein sequence ID" value="KAK8522265.1"/>
    <property type="molecule type" value="Genomic_DNA"/>
</dbReference>
<organism evidence="1 2">
    <name type="scientific">Hibiscus sabdariffa</name>
    <name type="common">roselle</name>
    <dbReference type="NCBI Taxonomy" id="183260"/>
    <lineage>
        <taxon>Eukaryota</taxon>
        <taxon>Viridiplantae</taxon>
        <taxon>Streptophyta</taxon>
        <taxon>Embryophyta</taxon>
        <taxon>Tracheophyta</taxon>
        <taxon>Spermatophyta</taxon>
        <taxon>Magnoliopsida</taxon>
        <taxon>eudicotyledons</taxon>
        <taxon>Gunneridae</taxon>
        <taxon>Pentapetalae</taxon>
        <taxon>rosids</taxon>
        <taxon>malvids</taxon>
        <taxon>Malvales</taxon>
        <taxon>Malvaceae</taxon>
        <taxon>Malvoideae</taxon>
        <taxon>Hibiscus</taxon>
    </lineage>
</organism>
<name>A0ABR2CR64_9ROSI</name>
<evidence type="ECO:0000313" key="1">
    <source>
        <dbReference type="EMBL" id="KAK8522265.1"/>
    </source>
</evidence>